<comment type="catalytic activity">
    <reaction evidence="8">
        <text>Ca(2+)(out) + K(+)(out) + 4 Na(+)(in) = Ca(2+)(in) + K(+)(in) + 4 Na(+)(out)</text>
        <dbReference type="Rhea" id="RHEA:69967"/>
        <dbReference type="ChEBI" id="CHEBI:29101"/>
        <dbReference type="ChEBI" id="CHEBI:29103"/>
        <dbReference type="ChEBI" id="CHEBI:29108"/>
    </reaction>
</comment>
<keyword evidence="6 10" id="KW-1133">Transmembrane helix</keyword>
<feature type="transmembrane region" description="Helical" evidence="10">
    <location>
        <begin position="305"/>
        <end position="323"/>
    </location>
</feature>
<evidence type="ECO:0000259" key="11">
    <source>
        <dbReference type="Pfam" id="PF01699"/>
    </source>
</evidence>
<comment type="similarity">
    <text evidence="2">Belongs to the Ca(2+):cation antiporter (CaCA) (TC 2.A.19) family. SLC24A subfamily.</text>
</comment>
<keyword evidence="4" id="KW-0106">Calcium</keyword>
<accession>A0A7J5ZM38</accession>
<keyword evidence="13" id="KW-1185">Reference proteome</keyword>
<dbReference type="InterPro" id="IPR004837">
    <property type="entry name" value="NaCa_Exmemb"/>
</dbReference>
<dbReference type="Pfam" id="PF01699">
    <property type="entry name" value="Na_Ca_ex"/>
    <property type="match status" value="1"/>
</dbReference>
<evidence type="ECO:0000256" key="10">
    <source>
        <dbReference type="SAM" id="Phobius"/>
    </source>
</evidence>
<dbReference type="GO" id="GO:0008273">
    <property type="term" value="F:calcium, potassium:sodium antiporter activity"/>
    <property type="evidence" value="ECO:0007669"/>
    <property type="project" value="TreeGrafter"/>
</dbReference>
<dbReference type="GO" id="GO:0030318">
    <property type="term" value="P:melanocyte differentiation"/>
    <property type="evidence" value="ECO:0007669"/>
    <property type="project" value="TreeGrafter"/>
</dbReference>
<proteinExistence type="inferred from homology"/>
<dbReference type="InterPro" id="IPR004481">
    <property type="entry name" value="K/Na/Ca-exchanger"/>
</dbReference>
<keyword evidence="3" id="KW-0050">Antiport</keyword>
<keyword evidence="5 10" id="KW-0812">Transmembrane</keyword>
<evidence type="ECO:0000256" key="6">
    <source>
        <dbReference type="ARBA" id="ARBA00022989"/>
    </source>
</evidence>
<dbReference type="Gene3D" id="1.20.1420.30">
    <property type="entry name" value="NCX, central ion-binding region"/>
    <property type="match status" value="1"/>
</dbReference>
<feature type="domain" description="Sodium/calcium exchanger membrane region" evidence="11">
    <location>
        <begin position="227"/>
        <end position="321"/>
    </location>
</feature>
<dbReference type="AlphaFoldDB" id="A0A7J5ZM38"/>
<comment type="caution">
    <text evidence="12">The sequence shown here is derived from an EMBL/GenBank/DDBJ whole genome shotgun (WGS) entry which is preliminary data.</text>
</comment>
<sequence length="338" mass="38488">MCVCVYVYMCVYIYIYVCVCVYVCVVICVCIYICVCVCVCVCVYMCVYIYIYIYICVCVCYRYDAACLLLVYGVYIVVLCFDVRISEYVLRRFSPCCVCLGKSEEELSERRPLSGWSQNQDQDEVSGLRVSRRSRTDSGIFQEDSSYSHLSLSLHGLSDTPHEPHSVFRMPDSDVKRVFWVLSVPVMVLLYITVPDCRKRFWRKFYMLTFFMAAVWIAAFTYVLVWMVTIVGKGDMAMSNIVGSNVFDMLCLGLPWFIKTVFVDPSSPVVVNSMGLVFTTSSLLVSILILFIATHINGWKLDKKLGTACLIIYILFATMSILYELGIIGNSPIRACGD</sequence>
<organism evidence="12 13">
    <name type="scientific">Ameiurus melas</name>
    <name type="common">Black bullhead</name>
    <name type="synonym">Silurus melas</name>
    <dbReference type="NCBI Taxonomy" id="219545"/>
    <lineage>
        <taxon>Eukaryota</taxon>
        <taxon>Metazoa</taxon>
        <taxon>Chordata</taxon>
        <taxon>Craniata</taxon>
        <taxon>Vertebrata</taxon>
        <taxon>Euteleostomi</taxon>
        <taxon>Actinopterygii</taxon>
        <taxon>Neopterygii</taxon>
        <taxon>Teleostei</taxon>
        <taxon>Ostariophysi</taxon>
        <taxon>Siluriformes</taxon>
        <taxon>Ictaluridae</taxon>
        <taxon>Ameiurus</taxon>
    </lineage>
</organism>
<evidence type="ECO:0000256" key="4">
    <source>
        <dbReference type="ARBA" id="ARBA00022568"/>
    </source>
</evidence>
<feature type="transmembrane region" description="Helical" evidence="10">
    <location>
        <begin position="270"/>
        <end position="293"/>
    </location>
</feature>
<feature type="transmembrane region" description="Helical" evidence="10">
    <location>
        <begin position="206"/>
        <end position="228"/>
    </location>
</feature>
<evidence type="ECO:0000256" key="1">
    <source>
        <dbReference type="ARBA" id="ARBA00004141"/>
    </source>
</evidence>
<keyword evidence="4" id="KW-0406">Ion transport</keyword>
<dbReference type="GO" id="GO:0005262">
    <property type="term" value="F:calcium channel activity"/>
    <property type="evidence" value="ECO:0007669"/>
    <property type="project" value="TreeGrafter"/>
</dbReference>
<feature type="transmembrane region" description="Helical" evidence="10">
    <location>
        <begin position="32"/>
        <end position="55"/>
    </location>
</feature>
<evidence type="ECO:0000256" key="8">
    <source>
        <dbReference type="ARBA" id="ARBA00033627"/>
    </source>
</evidence>
<feature type="transmembrane region" description="Helical" evidence="10">
    <location>
        <begin position="6"/>
        <end position="25"/>
    </location>
</feature>
<feature type="transmembrane region" description="Helical" evidence="10">
    <location>
        <begin position="178"/>
        <end position="194"/>
    </location>
</feature>
<feature type="transmembrane region" description="Helical" evidence="10">
    <location>
        <begin position="61"/>
        <end position="83"/>
    </location>
</feature>
<name>A0A7J5ZM38_AMEME</name>
<evidence type="ECO:0000313" key="12">
    <source>
        <dbReference type="EMBL" id="KAF4071754.1"/>
    </source>
</evidence>
<reference evidence="12 13" key="1">
    <citation type="submission" date="2020-02" db="EMBL/GenBank/DDBJ databases">
        <title>A chromosome-scale genome assembly of the black bullhead catfish (Ameiurus melas).</title>
        <authorList>
            <person name="Wen M."/>
            <person name="Zham M."/>
            <person name="Cabau C."/>
            <person name="Klopp C."/>
            <person name="Donnadieu C."/>
            <person name="Roques C."/>
            <person name="Bouchez O."/>
            <person name="Lampietro C."/>
            <person name="Jouanno E."/>
            <person name="Herpin A."/>
            <person name="Louis A."/>
            <person name="Berthelot C."/>
            <person name="Parey E."/>
            <person name="Roest-Crollius H."/>
            <person name="Braasch I."/>
            <person name="Postlethwait J."/>
            <person name="Robinson-Rechavi M."/>
            <person name="Echchiki A."/>
            <person name="Begum T."/>
            <person name="Montfort J."/>
            <person name="Schartl M."/>
            <person name="Bobe J."/>
            <person name="Guiguen Y."/>
        </authorList>
    </citation>
    <scope>NUCLEOTIDE SEQUENCE [LARGE SCALE GENOMIC DNA]</scope>
    <source>
        <strain evidence="12">M_S1</strain>
        <tissue evidence="12">Blood</tissue>
    </source>
</reference>
<keyword evidence="4" id="KW-0109">Calcium transport</keyword>
<keyword evidence="7 10" id="KW-0472">Membrane</keyword>
<dbReference type="InterPro" id="IPR044880">
    <property type="entry name" value="NCX_ion-bd_dom_sf"/>
</dbReference>
<keyword evidence="4" id="KW-0813">Transport</keyword>
<evidence type="ECO:0000256" key="9">
    <source>
        <dbReference type="SAM" id="MobiDB-lite"/>
    </source>
</evidence>
<dbReference type="GO" id="GO:0016020">
    <property type="term" value="C:membrane"/>
    <property type="evidence" value="ECO:0007669"/>
    <property type="project" value="UniProtKB-SubCell"/>
</dbReference>
<dbReference type="GO" id="GO:0005802">
    <property type="term" value="C:trans-Golgi network"/>
    <property type="evidence" value="ECO:0007669"/>
    <property type="project" value="TreeGrafter"/>
</dbReference>
<dbReference type="Proteomes" id="UP000593565">
    <property type="component" value="Unassembled WGS sequence"/>
</dbReference>
<gene>
    <name evidence="12" type="ORF">AMELA_G00266430</name>
</gene>
<evidence type="ECO:0000313" key="13">
    <source>
        <dbReference type="Proteomes" id="UP000593565"/>
    </source>
</evidence>
<feature type="region of interest" description="Disordered" evidence="9">
    <location>
        <begin position="111"/>
        <end position="131"/>
    </location>
</feature>
<protein>
    <recommendedName>
        <fullName evidence="11">Sodium/calcium exchanger membrane region domain-containing protein</fullName>
    </recommendedName>
</protein>
<evidence type="ECO:0000256" key="5">
    <source>
        <dbReference type="ARBA" id="ARBA00022692"/>
    </source>
</evidence>
<dbReference type="PANTHER" id="PTHR10846">
    <property type="entry name" value="SODIUM/POTASSIUM/CALCIUM EXCHANGER"/>
    <property type="match status" value="1"/>
</dbReference>
<comment type="subcellular location">
    <subcellularLocation>
        <location evidence="1">Membrane</location>
        <topology evidence="1">Multi-pass membrane protein</topology>
    </subcellularLocation>
</comment>
<evidence type="ECO:0000256" key="2">
    <source>
        <dbReference type="ARBA" id="ARBA00005364"/>
    </source>
</evidence>
<dbReference type="EMBL" id="JAAGNN010000026">
    <property type="protein sequence ID" value="KAF4071754.1"/>
    <property type="molecule type" value="Genomic_DNA"/>
</dbReference>
<dbReference type="GO" id="GO:0006874">
    <property type="term" value="P:intracellular calcium ion homeostasis"/>
    <property type="evidence" value="ECO:0007669"/>
    <property type="project" value="TreeGrafter"/>
</dbReference>
<evidence type="ECO:0000256" key="3">
    <source>
        <dbReference type="ARBA" id="ARBA00022449"/>
    </source>
</evidence>
<evidence type="ECO:0000256" key="7">
    <source>
        <dbReference type="ARBA" id="ARBA00023136"/>
    </source>
</evidence>
<dbReference type="PANTHER" id="PTHR10846:SF61">
    <property type="entry name" value="SODIUM_POTASSIUM_CALCIUM EXCHANGER 5"/>
    <property type="match status" value="1"/>
</dbReference>